<feature type="transmembrane region" description="Helical" evidence="11">
    <location>
        <begin position="56"/>
        <end position="75"/>
    </location>
</feature>
<dbReference type="PANTHER" id="PTHR30341:SF0">
    <property type="entry name" value="NA(+)_H(+) ANTIPORTER NHAA"/>
    <property type="match status" value="1"/>
</dbReference>
<evidence type="ECO:0000256" key="7">
    <source>
        <dbReference type="ARBA" id="ARBA00023053"/>
    </source>
</evidence>
<evidence type="ECO:0000256" key="11">
    <source>
        <dbReference type="HAMAP-Rule" id="MF_01844"/>
    </source>
</evidence>
<feature type="transmembrane region" description="Helical" evidence="11">
    <location>
        <begin position="271"/>
        <end position="289"/>
    </location>
</feature>
<feature type="transmembrane region" description="Helical" evidence="11">
    <location>
        <begin position="180"/>
        <end position="197"/>
    </location>
</feature>
<keyword evidence="9 11" id="KW-0472">Membrane</keyword>
<dbReference type="Pfam" id="PF06965">
    <property type="entry name" value="Na_H_antiport_1"/>
    <property type="match status" value="1"/>
</dbReference>
<dbReference type="Proteomes" id="UP000190637">
    <property type="component" value="Unassembled WGS sequence"/>
</dbReference>
<dbReference type="EMBL" id="FUWS01000028">
    <property type="protein sequence ID" value="SKA40180.1"/>
    <property type="molecule type" value="Genomic_DNA"/>
</dbReference>
<dbReference type="STRING" id="1122192.SAMN02745673_05031"/>
<feature type="transmembrane region" description="Helical" evidence="11">
    <location>
        <begin position="335"/>
        <end position="357"/>
    </location>
</feature>
<evidence type="ECO:0000313" key="14">
    <source>
        <dbReference type="Proteomes" id="UP000190637"/>
    </source>
</evidence>
<gene>
    <name evidence="11" type="primary">nhaA</name>
    <name evidence="12" type="ORF">SAMN02745673_05031</name>
    <name evidence="13" type="ORF">SAMN02745673_05035</name>
</gene>
<dbReference type="PANTHER" id="PTHR30341">
    <property type="entry name" value="SODIUM ION/PROTON ANTIPORTER NHAA-RELATED"/>
    <property type="match status" value="1"/>
</dbReference>
<dbReference type="GO" id="GO:0015385">
    <property type="term" value="F:sodium:proton antiporter activity"/>
    <property type="evidence" value="ECO:0007669"/>
    <property type="project" value="UniProtKB-UniRule"/>
</dbReference>
<dbReference type="GO" id="GO:0006885">
    <property type="term" value="P:regulation of pH"/>
    <property type="evidence" value="ECO:0007669"/>
    <property type="project" value="UniProtKB-UniRule"/>
</dbReference>
<evidence type="ECO:0000256" key="6">
    <source>
        <dbReference type="ARBA" id="ARBA00022989"/>
    </source>
</evidence>
<feature type="transmembrane region" description="Helical" evidence="11">
    <location>
        <begin position="369"/>
        <end position="391"/>
    </location>
</feature>
<feature type="transmembrane region" description="Helical" evidence="11">
    <location>
        <begin position="95"/>
        <end position="117"/>
    </location>
</feature>
<comment type="similarity">
    <text evidence="11">Belongs to the NhaA Na(+)/H(+) (TC 2.A.33) antiporter family.</text>
</comment>
<evidence type="ECO:0000256" key="4">
    <source>
        <dbReference type="ARBA" id="ARBA00022475"/>
    </source>
</evidence>
<dbReference type="Gene3D" id="1.20.1530.10">
    <property type="entry name" value="Na+/H+ antiporter like domain"/>
    <property type="match status" value="1"/>
</dbReference>
<keyword evidence="6 11" id="KW-1133">Transmembrane helix</keyword>
<sequence>MAMTSRLADALRRDTVGGFLLIGAAVIALVWANSPWAASYEALRGLTFGPESLHLRLPVEAWAADGLLVVFFFIVGNELKHEFTHGELRNPRRAVLPIVAALCGAAVPALIFTALTWGDAGAVRGWGIPMATDIAFAVAILAVVGRHLPPALRTFLLTLAIVDDLVAIVVIAAFYTDHLALLPLAGAVLLLAVFGYLQRGVGPLASTLARAGLASAVVWVPLAVAIWTLTHASGVHATIAGASMGLLMRTRTHPGETAPPGVRMEHLLRPWAMGLALPLFALFSAGVAFSDPAGLFTEPVALGVIAGLVLGKLAGIAGGAWLTTKVTPAELNPSLKWIDIVGMSQLAGIGFTVSLLISELSYAGDAVLLANAKGAVLVASALATLLAAVILGARSAHYRSLSGVRDVRTPVRE</sequence>
<organism evidence="12 14">
    <name type="scientific">Marinactinospora thermotolerans DSM 45154</name>
    <dbReference type="NCBI Taxonomy" id="1122192"/>
    <lineage>
        <taxon>Bacteria</taxon>
        <taxon>Bacillati</taxon>
        <taxon>Actinomycetota</taxon>
        <taxon>Actinomycetes</taxon>
        <taxon>Streptosporangiales</taxon>
        <taxon>Nocardiopsidaceae</taxon>
        <taxon>Marinactinospora</taxon>
    </lineage>
</organism>
<dbReference type="HAMAP" id="MF_01844">
    <property type="entry name" value="NhaA"/>
    <property type="match status" value="1"/>
</dbReference>
<keyword evidence="8 11" id="KW-0406">Ion transport</keyword>
<evidence type="ECO:0000256" key="1">
    <source>
        <dbReference type="ARBA" id="ARBA00004429"/>
    </source>
</evidence>
<keyword evidence="10 11" id="KW-0739">Sodium transport</keyword>
<evidence type="ECO:0000256" key="3">
    <source>
        <dbReference type="ARBA" id="ARBA00022449"/>
    </source>
</evidence>
<comment type="subcellular location">
    <subcellularLocation>
        <location evidence="1">Cell inner membrane</location>
        <topology evidence="1">Multi-pass membrane protein</topology>
    </subcellularLocation>
    <subcellularLocation>
        <location evidence="11">Cell membrane</location>
        <topology evidence="11">Multi-pass membrane protein</topology>
    </subcellularLocation>
</comment>
<dbReference type="GO" id="GO:0005886">
    <property type="term" value="C:plasma membrane"/>
    <property type="evidence" value="ECO:0007669"/>
    <property type="project" value="UniProtKB-SubCell"/>
</dbReference>
<evidence type="ECO:0000256" key="5">
    <source>
        <dbReference type="ARBA" id="ARBA00022692"/>
    </source>
</evidence>
<feature type="transmembrane region" description="Helical" evidence="11">
    <location>
        <begin position="123"/>
        <end position="143"/>
    </location>
</feature>
<evidence type="ECO:0000313" key="13">
    <source>
        <dbReference type="EMBL" id="SKA40180.1"/>
    </source>
</evidence>
<keyword evidence="4 11" id="KW-1003">Cell membrane</keyword>
<comment type="function">
    <text evidence="11">Na(+)/H(+) antiporter that extrudes sodium in exchange for external protons.</text>
</comment>
<evidence type="ECO:0000256" key="10">
    <source>
        <dbReference type="ARBA" id="ARBA00023201"/>
    </source>
</evidence>
<dbReference type="InterPro" id="IPR023171">
    <property type="entry name" value="Na/H_antiporter_dom_sf"/>
</dbReference>
<protein>
    <recommendedName>
        <fullName evidence="11">Na(+)/H(+) antiporter NhaA</fullName>
    </recommendedName>
    <alternativeName>
        <fullName evidence="11">Sodium/proton antiporter NhaA</fullName>
    </alternativeName>
</protein>
<evidence type="ECO:0000313" key="12">
    <source>
        <dbReference type="EMBL" id="SKA40099.1"/>
    </source>
</evidence>
<feature type="transmembrane region" description="Helical" evidence="11">
    <location>
        <begin position="155"/>
        <end position="174"/>
    </location>
</feature>
<dbReference type="EMBL" id="FUWS01000027">
    <property type="protein sequence ID" value="SKA40099.1"/>
    <property type="molecule type" value="Genomic_DNA"/>
</dbReference>
<keyword evidence="5 11" id="KW-0812">Transmembrane</keyword>
<keyword evidence="3 11" id="KW-0050">Antiport</keyword>
<dbReference type="InterPro" id="IPR004670">
    <property type="entry name" value="NhaA"/>
</dbReference>
<keyword evidence="2 11" id="KW-0813">Transport</keyword>
<keyword evidence="7 11" id="KW-0915">Sodium</keyword>
<evidence type="ECO:0000256" key="9">
    <source>
        <dbReference type="ARBA" id="ARBA00023136"/>
    </source>
</evidence>
<evidence type="ECO:0000256" key="2">
    <source>
        <dbReference type="ARBA" id="ARBA00022448"/>
    </source>
</evidence>
<keyword evidence="14" id="KW-1185">Reference proteome</keyword>
<reference evidence="12 14" key="1">
    <citation type="submission" date="2017-02" db="EMBL/GenBank/DDBJ databases">
        <authorList>
            <person name="Peterson S.W."/>
        </authorList>
    </citation>
    <scope>NUCLEOTIDE SEQUENCE [LARGE SCALE GENOMIC DNA]</scope>
    <source>
        <strain evidence="12 14">DSM 45154</strain>
    </source>
</reference>
<dbReference type="AlphaFoldDB" id="A0A1T4TIQ2"/>
<feature type="transmembrane region" description="Helical" evidence="11">
    <location>
        <begin position="301"/>
        <end position="323"/>
    </location>
</feature>
<comment type="catalytic activity">
    <reaction evidence="11">
        <text>Na(+)(in) + 2 H(+)(out) = Na(+)(out) + 2 H(+)(in)</text>
        <dbReference type="Rhea" id="RHEA:29251"/>
        <dbReference type="ChEBI" id="CHEBI:15378"/>
        <dbReference type="ChEBI" id="CHEBI:29101"/>
    </reaction>
</comment>
<accession>A0A1T4TIQ2</accession>
<dbReference type="NCBIfam" id="TIGR00773">
    <property type="entry name" value="NhaA"/>
    <property type="match status" value="1"/>
</dbReference>
<evidence type="ECO:0000256" key="8">
    <source>
        <dbReference type="ARBA" id="ARBA00023065"/>
    </source>
</evidence>
<proteinExistence type="inferred from homology"/>
<name>A0A1T4TIQ2_9ACTN</name>